<keyword evidence="2" id="KW-0806">Transcription termination</keyword>
<dbReference type="GO" id="GO:0003676">
    <property type="term" value="F:nucleic acid binding"/>
    <property type="evidence" value="ECO:0007669"/>
    <property type="project" value="InterPro"/>
</dbReference>
<dbReference type="OrthoDB" id="637682at2759"/>
<evidence type="ECO:0000313" key="5">
    <source>
        <dbReference type="EMBL" id="PIA41671.1"/>
    </source>
</evidence>
<proteinExistence type="inferred from homology"/>
<dbReference type="Proteomes" id="UP000230069">
    <property type="component" value="Unassembled WGS sequence"/>
</dbReference>
<comment type="similarity">
    <text evidence="1">Belongs to the mTERF family.</text>
</comment>
<evidence type="ECO:0000256" key="3">
    <source>
        <dbReference type="ARBA" id="ARBA00022946"/>
    </source>
</evidence>
<evidence type="ECO:0000313" key="6">
    <source>
        <dbReference type="Proteomes" id="UP000230069"/>
    </source>
</evidence>
<keyword evidence="2" id="KW-0805">Transcription regulation</keyword>
<accession>A0A2G5DDR9</accession>
<dbReference type="FunCoup" id="A0A2G5DDR9">
    <property type="interactions" value="950"/>
</dbReference>
<dbReference type="InterPro" id="IPR038538">
    <property type="entry name" value="MTERF_sf"/>
</dbReference>
<name>A0A2G5DDR9_AQUCA</name>
<gene>
    <name evidence="5" type="ORF">AQUCO_02200242v1</name>
</gene>
<dbReference type="Pfam" id="PF02536">
    <property type="entry name" value="mTERF"/>
    <property type="match status" value="2"/>
</dbReference>
<dbReference type="SMART" id="SM00733">
    <property type="entry name" value="Mterf"/>
    <property type="match status" value="6"/>
</dbReference>
<reference evidence="5 6" key="1">
    <citation type="submission" date="2017-09" db="EMBL/GenBank/DDBJ databases">
        <title>WGS assembly of Aquilegia coerulea Goldsmith.</title>
        <authorList>
            <person name="Hodges S."/>
            <person name="Kramer E."/>
            <person name="Nordborg M."/>
            <person name="Tomkins J."/>
            <person name="Borevitz J."/>
            <person name="Derieg N."/>
            <person name="Yan J."/>
            <person name="Mihaltcheva S."/>
            <person name="Hayes R.D."/>
            <person name="Rokhsar D."/>
        </authorList>
    </citation>
    <scope>NUCLEOTIDE SEQUENCE [LARGE SCALE GENOMIC DNA]</scope>
    <source>
        <strain evidence="6">cv. Goldsmith</strain>
    </source>
</reference>
<feature type="region of interest" description="Disordered" evidence="4">
    <location>
        <begin position="21"/>
        <end position="43"/>
    </location>
</feature>
<evidence type="ECO:0000256" key="4">
    <source>
        <dbReference type="SAM" id="MobiDB-lite"/>
    </source>
</evidence>
<protein>
    <submittedName>
        <fullName evidence="5">Uncharacterized protein</fullName>
    </submittedName>
</protein>
<sequence length="292" mass="33056">MPAATIYSLCFTHKSHNTSLPIQRTQPNHNLSTPNPKTLLQKVPTPSDQFKEKILCLEIMGVDSGKALSLNPSLQTVSLDSIHSIISFLQSKGIHQKDMGRIFGMCPTILTSSIKQDLIPVFQFLSHDLSVPSYNVRKVIKKCPRLLACSVRDQLKPALFYLKRLGFHDMDALANQDPILLVSSVENTLIPKLDYLMSLGYSREDVVGMVLRSPGLFTYSIENNFKPKFGYFVEEMKGELEELKDFPQYFSFSLENRIKPRHIEVVQSGVKVCLSSMLKSTDEEFKELLNKP</sequence>
<evidence type="ECO:0000256" key="2">
    <source>
        <dbReference type="ARBA" id="ARBA00022472"/>
    </source>
</evidence>
<dbReference type="PANTHER" id="PTHR13068">
    <property type="entry name" value="CGI-12 PROTEIN-RELATED"/>
    <property type="match status" value="1"/>
</dbReference>
<evidence type="ECO:0000256" key="1">
    <source>
        <dbReference type="ARBA" id="ARBA00007692"/>
    </source>
</evidence>
<dbReference type="AlphaFoldDB" id="A0A2G5DDR9"/>
<dbReference type="Gene3D" id="1.25.70.10">
    <property type="entry name" value="Transcription termination factor 3, mitochondrial"/>
    <property type="match status" value="1"/>
</dbReference>
<dbReference type="PANTHER" id="PTHR13068:SF78">
    <property type="entry name" value="MITOCHONDRIAL TRANSCRIPTION TERMINATION FACTOR FAMILY PROTEIN"/>
    <property type="match status" value="1"/>
</dbReference>
<dbReference type="GO" id="GO:0006353">
    <property type="term" value="P:DNA-templated transcription termination"/>
    <property type="evidence" value="ECO:0007669"/>
    <property type="project" value="UniProtKB-KW"/>
</dbReference>
<dbReference type="InterPro" id="IPR003690">
    <property type="entry name" value="MTERF"/>
</dbReference>
<keyword evidence="3" id="KW-0809">Transit peptide</keyword>
<dbReference type="InParanoid" id="A0A2G5DDR9"/>
<dbReference type="EMBL" id="KZ305039">
    <property type="protein sequence ID" value="PIA41671.1"/>
    <property type="molecule type" value="Genomic_DNA"/>
</dbReference>
<organism evidence="5 6">
    <name type="scientific">Aquilegia coerulea</name>
    <name type="common">Rocky mountain columbine</name>
    <dbReference type="NCBI Taxonomy" id="218851"/>
    <lineage>
        <taxon>Eukaryota</taxon>
        <taxon>Viridiplantae</taxon>
        <taxon>Streptophyta</taxon>
        <taxon>Embryophyta</taxon>
        <taxon>Tracheophyta</taxon>
        <taxon>Spermatophyta</taxon>
        <taxon>Magnoliopsida</taxon>
        <taxon>Ranunculales</taxon>
        <taxon>Ranunculaceae</taxon>
        <taxon>Thalictroideae</taxon>
        <taxon>Aquilegia</taxon>
    </lineage>
</organism>
<keyword evidence="6" id="KW-1185">Reference proteome</keyword>
<dbReference type="STRING" id="218851.A0A2G5DDR9"/>
<keyword evidence="2" id="KW-0804">Transcription</keyword>
<dbReference type="FunFam" id="1.25.70.10:FF:000010">
    <property type="entry name" value="Transcription termination factor MTEF1, chloroplastic"/>
    <property type="match status" value="1"/>
</dbReference>